<dbReference type="VEuPathDB" id="FungiDB:BO71DRAFT_228256"/>
<dbReference type="AlphaFoldDB" id="A0A319DAV7"/>
<evidence type="ECO:0000313" key="2">
    <source>
        <dbReference type="EMBL" id="PYH94490.1"/>
    </source>
</evidence>
<proteinExistence type="predicted"/>
<evidence type="ECO:0000313" key="3">
    <source>
        <dbReference type="Proteomes" id="UP000247810"/>
    </source>
</evidence>
<name>A0A319DAV7_9EURO</name>
<accession>A0A319DAV7</accession>
<feature type="compositionally biased region" description="Low complexity" evidence="1">
    <location>
        <begin position="41"/>
        <end position="51"/>
    </location>
</feature>
<organism evidence="2 3">
    <name type="scientific">Aspergillus ellipticus CBS 707.79</name>
    <dbReference type="NCBI Taxonomy" id="1448320"/>
    <lineage>
        <taxon>Eukaryota</taxon>
        <taxon>Fungi</taxon>
        <taxon>Dikarya</taxon>
        <taxon>Ascomycota</taxon>
        <taxon>Pezizomycotina</taxon>
        <taxon>Eurotiomycetes</taxon>
        <taxon>Eurotiomycetidae</taxon>
        <taxon>Eurotiales</taxon>
        <taxon>Aspergillaceae</taxon>
        <taxon>Aspergillus</taxon>
        <taxon>Aspergillus subgen. Circumdati</taxon>
    </lineage>
</organism>
<evidence type="ECO:0000256" key="1">
    <source>
        <dbReference type="SAM" id="MobiDB-lite"/>
    </source>
</evidence>
<protein>
    <submittedName>
        <fullName evidence="2">Uncharacterized protein</fullName>
    </submittedName>
</protein>
<sequence>MAWHTTHMPVPVPRHRGTAMLAQPSSLLAFLLMHPALRSSSSSTTLRNASPALPPPHPSCRSTAKVVSPGGIGSLAAIHKAGLAASSSQPPRPPNQVYGLPVVPSKNREGPVGIGATYHSFPRRARILYPMPAPRYHPILGTCGSPLVGRRYSGCASKLGKNIGGLV</sequence>
<reference evidence="2 3" key="1">
    <citation type="submission" date="2018-02" db="EMBL/GenBank/DDBJ databases">
        <title>The genomes of Aspergillus section Nigri reveals drivers in fungal speciation.</title>
        <authorList>
            <consortium name="DOE Joint Genome Institute"/>
            <person name="Vesth T.C."/>
            <person name="Nybo J."/>
            <person name="Theobald S."/>
            <person name="Brandl J."/>
            <person name="Frisvad J.C."/>
            <person name="Nielsen K.F."/>
            <person name="Lyhne E.K."/>
            <person name="Kogle M.E."/>
            <person name="Kuo A."/>
            <person name="Riley R."/>
            <person name="Clum A."/>
            <person name="Nolan M."/>
            <person name="Lipzen A."/>
            <person name="Salamov A."/>
            <person name="Henrissat B."/>
            <person name="Wiebenga A."/>
            <person name="De vries R.P."/>
            <person name="Grigoriev I.V."/>
            <person name="Mortensen U.H."/>
            <person name="Andersen M.R."/>
            <person name="Baker S.E."/>
        </authorList>
    </citation>
    <scope>NUCLEOTIDE SEQUENCE [LARGE SCALE GENOMIC DNA]</scope>
    <source>
        <strain evidence="2 3">CBS 707.79</strain>
    </source>
</reference>
<keyword evidence="3" id="KW-1185">Reference proteome</keyword>
<feature type="region of interest" description="Disordered" evidence="1">
    <location>
        <begin position="41"/>
        <end position="61"/>
    </location>
</feature>
<dbReference type="Proteomes" id="UP000247810">
    <property type="component" value="Unassembled WGS sequence"/>
</dbReference>
<gene>
    <name evidence="2" type="ORF">BO71DRAFT_228256</name>
</gene>
<dbReference type="EMBL" id="KZ825870">
    <property type="protein sequence ID" value="PYH94490.1"/>
    <property type="molecule type" value="Genomic_DNA"/>
</dbReference>